<dbReference type="STRING" id="44742.AXF13_07060"/>
<keyword evidence="2" id="KW-0547">Nucleotide-binding</keyword>
<organism evidence="6 7">
    <name type="scientific">Desulfovibrio fairfieldensis</name>
    <dbReference type="NCBI Taxonomy" id="44742"/>
    <lineage>
        <taxon>Bacteria</taxon>
        <taxon>Pseudomonadati</taxon>
        <taxon>Thermodesulfobacteriota</taxon>
        <taxon>Desulfovibrionia</taxon>
        <taxon>Desulfovibrionales</taxon>
        <taxon>Desulfovibrionaceae</taxon>
        <taxon>Desulfovibrio</taxon>
    </lineage>
</organism>
<dbReference type="Proteomes" id="UP000069241">
    <property type="component" value="Chromosome"/>
</dbReference>
<sequence>MTRVEGSAPAIVFEHLSVRRGNNQILEDICASVPRGGNTVLVGPNGAGKTTLLLCLIGEAPYTGRILPDGRRGAAWPRLAYVPQQLQMDGGLPLLVSEFLSLERQRRPLWLGLKAGARARARRLLALVRAEHLENRRLGDLSGGELRRVLLAAALGHEPELLVLDEPEAGVDFQGERLFWEVLDTARREYGFTQLMVSHNLPLAAHYATHVICLNKCVRAEGPPRTTLTAATLLNLFGVPIHLYPDQCDGADPACPQCGALHGPDHLPSDPGQRLNVLAPLPCRGCALHMPPAATAAPDNPAEAGNTAGGNPHA</sequence>
<feature type="domain" description="ABC transporter" evidence="5">
    <location>
        <begin position="11"/>
        <end position="241"/>
    </location>
</feature>
<feature type="compositionally biased region" description="Low complexity" evidence="4">
    <location>
        <begin position="294"/>
        <end position="304"/>
    </location>
</feature>
<dbReference type="PANTHER" id="PTHR42734">
    <property type="entry name" value="METAL TRANSPORT SYSTEM ATP-BINDING PROTEIN TM_0124-RELATED"/>
    <property type="match status" value="1"/>
</dbReference>
<evidence type="ECO:0000313" key="6">
    <source>
        <dbReference type="EMBL" id="AMD89894.1"/>
    </source>
</evidence>
<dbReference type="PROSITE" id="PS00211">
    <property type="entry name" value="ABC_TRANSPORTER_1"/>
    <property type="match status" value="1"/>
</dbReference>
<accession>A0A0X8JJF6</accession>
<keyword evidence="7" id="KW-1185">Reference proteome</keyword>
<name>A0A0X8JJF6_9BACT</name>
<dbReference type="SMART" id="SM00382">
    <property type="entry name" value="AAA"/>
    <property type="match status" value="1"/>
</dbReference>
<dbReference type="KEGG" id="dfi:AXF13_07060"/>
<dbReference type="InterPro" id="IPR003439">
    <property type="entry name" value="ABC_transporter-like_ATP-bd"/>
</dbReference>
<dbReference type="InterPro" id="IPR050153">
    <property type="entry name" value="Metal_Ion_Import_ABC"/>
</dbReference>
<evidence type="ECO:0000256" key="4">
    <source>
        <dbReference type="SAM" id="MobiDB-lite"/>
    </source>
</evidence>
<dbReference type="PROSITE" id="PS50893">
    <property type="entry name" value="ABC_TRANSPORTER_2"/>
    <property type="match status" value="1"/>
</dbReference>
<gene>
    <name evidence="6" type="ORF">AXF13_07060</name>
</gene>
<dbReference type="PANTHER" id="PTHR42734:SF7">
    <property type="entry name" value="ATP-BINDING COMPONENT OF ABC TRANSPORTER-RELATED"/>
    <property type="match status" value="1"/>
</dbReference>
<dbReference type="RefSeq" id="WP_062252203.1">
    <property type="nucleotide sequence ID" value="NZ_CP014229.1"/>
</dbReference>
<dbReference type="InterPro" id="IPR003593">
    <property type="entry name" value="AAA+_ATPase"/>
</dbReference>
<dbReference type="GO" id="GO:0016887">
    <property type="term" value="F:ATP hydrolysis activity"/>
    <property type="evidence" value="ECO:0007669"/>
    <property type="project" value="InterPro"/>
</dbReference>
<dbReference type="SUPFAM" id="SSF52540">
    <property type="entry name" value="P-loop containing nucleoside triphosphate hydrolases"/>
    <property type="match status" value="1"/>
</dbReference>
<feature type="region of interest" description="Disordered" evidence="4">
    <location>
        <begin position="294"/>
        <end position="314"/>
    </location>
</feature>
<evidence type="ECO:0000256" key="3">
    <source>
        <dbReference type="ARBA" id="ARBA00022840"/>
    </source>
</evidence>
<dbReference type="AlphaFoldDB" id="A0A0X8JJF6"/>
<evidence type="ECO:0000259" key="5">
    <source>
        <dbReference type="PROSITE" id="PS50893"/>
    </source>
</evidence>
<keyword evidence="3" id="KW-0067">ATP-binding</keyword>
<dbReference type="GO" id="GO:0005524">
    <property type="term" value="F:ATP binding"/>
    <property type="evidence" value="ECO:0007669"/>
    <property type="project" value="UniProtKB-KW"/>
</dbReference>
<proteinExistence type="predicted"/>
<evidence type="ECO:0000256" key="1">
    <source>
        <dbReference type="ARBA" id="ARBA00022448"/>
    </source>
</evidence>
<protein>
    <submittedName>
        <fullName evidence="6">ABC transporter</fullName>
    </submittedName>
</protein>
<dbReference type="EMBL" id="CP014229">
    <property type="protein sequence ID" value="AMD89894.1"/>
    <property type="molecule type" value="Genomic_DNA"/>
</dbReference>
<reference evidence="7" key="1">
    <citation type="submission" date="2016-02" db="EMBL/GenBank/DDBJ databases">
        <authorList>
            <person name="Holder M.E."/>
            <person name="Ajami N.J."/>
            <person name="Petrosino J.F."/>
        </authorList>
    </citation>
    <scope>NUCLEOTIDE SEQUENCE [LARGE SCALE GENOMIC DNA]</scope>
    <source>
        <strain evidence="7">CCUG 45958</strain>
    </source>
</reference>
<dbReference type="Pfam" id="PF00005">
    <property type="entry name" value="ABC_tran"/>
    <property type="match status" value="1"/>
</dbReference>
<dbReference type="InterPro" id="IPR017871">
    <property type="entry name" value="ABC_transporter-like_CS"/>
</dbReference>
<evidence type="ECO:0000256" key="2">
    <source>
        <dbReference type="ARBA" id="ARBA00022741"/>
    </source>
</evidence>
<dbReference type="InterPro" id="IPR027417">
    <property type="entry name" value="P-loop_NTPase"/>
</dbReference>
<keyword evidence="1" id="KW-0813">Transport</keyword>
<evidence type="ECO:0000313" key="7">
    <source>
        <dbReference type="Proteomes" id="UP000069241"/>
    </source>
</evidence>
<dbReference type="Gene3D" id="3.40.50.300">
    <property type="entry name" value="P-loop containing nucleotide triphosphate hydrolases"/>
    <property type="match status" value="1"/>
</dbReference>